<comment type="caution">
    <text evidence="2">The sequence shown here is derived from an EMBL/GenBank/DDBJ whole genome shotgun (WGS) entry which is preliminary data.</text>
</comment>
<dbReference type="EMBL" id="JAPEVB010000003">
    <property type="protein sequence ID" value="KAJ4392040.1"/>
    <property type="molecule type" value="Genomic_DNA"/>
</dbReference>
<dbReference type="OrthoDB" id="4776522at2759"/>
<keyword evidence="3" id="KW-1185">Reference proteome</keyword>
<name>A0A9W8YV10_9PEZI</name>
<accession>A0A9W8YV10</accession>
<organism evidence="2 3">
    <name type="scientific">Gnomoniopsis smithogilvyi</name>
    <dbReference type="NCBI Taxonomy" id="1191159"/>
    <lineage>
        <taxon>Eukaryota</taxon>
        <taxon>Fungi</taxon>
        <taxon>Dikarya</taxon>
        <taxon>Ascomycota</taxon>
        <taxon>Pezizomycotina</taxon>
        <taxon>Sordariomycetes</taxon>
        <taxon>Sordariomycetidae</taxon>
        <taxon>Diaporthales</taxon>
        <taxon>Gnomoniaceae</taxon>
        <taxon>Gnomoniopsis</taxon>
    </lineage>
</organism>
<sequence length="467" mass="49959">MAGRPAEPPTGQISCPGSPRPRPACAIIIGHDVHETNIPSGEDAPVLPPIAPAGPVFGRWARGAPPGFEHLRPRPSDLAGDQIPPAGTVFGTQGHPPPSLIFGSQPPYPTEIFHSQIPPPGAIFGNQTPPDEVVFGNHPSPGGISGKQPPSLNAVFDTHSHNNSDPPLRPMHKCFALASTRVYDKSLRCDRCGGRSDLGWYYRCSHETDARLFESIRNGNEEHFDEIGQILTQNIQQPTRGPAARQDKLSPLNELPADQLESLSAPQLAKVLRQHEAAVNTALTDRHGPSIPPTDEKPFLMPQIEECRTSLCPRCGRAGAGEQQSFLNLDGVLKGDIPPSAAVGFGFRALGGRPVANANIVRNLGLRDPKTGLLPGQKATDAAAVSAVNGGKSEEAKDVKLVERTSALKLDDAETSEDSEGPKTPDTSQKADDSDEDLVQLYLDSEENNADPVPNNERVDHTEISED</sequence>
<protein>
    <submittedName>
        <fullName evidence="2">Uncharacterized protein</fullName>
    </submittedName>
</protein>
<feature type="compositionally biased region" description="Acidic residues" evidence="1">
    <location>
        <begin position="433"/>
        <end position="449"/>
    </location>
</feature>
<evidence type="ECO:0000313" key="2">
    <source>
        <dbReference type="EMBL" id="KAJ4392040.1"/>
    </source>
</evidence>
<dbReference type="Proteomes" id="UP001140453">
    <property type="component" value="Unassembled WGS sequence"/>
</dbReference>
<feature type="compositionally biased region" description="Basic and acidic residues" evidence="1">
    <location>
        <begin position="457"/>
        <end position="467"/>
    </location>
</feature>
<reference evidence="2" key="1">
    <citation type="submission" date="2022-10" db="EMBL/GenBank/DDBJ databases">
        <title>Tapping the CABI collections for fungal endophytes: first genome assemblies for Collariella, Neodidymelliopsis, Ascochyta clinopodiicola, Didymella pomorum, Didymosphaeria variabile, Neocosmospora piperis and Neocucurbitaria cava.</title>
        <authorList>
            <person name="Hill R."/>
        </authorList>
    </citation>
    <scope>NUCLEOTIDE SEQUENCE</scope>
    <source>
        <strain evidence="2">IMI 355082</strain>
    </source>
</reference>
<feature type="region of interest" description="Disordered" evidence="1">
    <location>
        <begin position="406"/>
        <end position="467"/>
    </location>
</feature>
<dbReference type="AlphaFoldDB" id="A0A9W8YV10"/>
<evidence type="ECO:0000313" key="3">
    <source>
        <dbReference type="Proteomes" id="UP001140453"/>
    </source>
</evidence>
<gene>
    <name evidence="2" type="ORF">N0V93_005661</name>
</gene>
<proteinExistence type="predicted"/>
<evidence type="ECO:0000256" key="1">
    <source>
        <dbReference type="SAM" id="MobiDB-lite"/>
    </source>
</evidence>